<name>A0AAU8G5A1_9MICO</name>
<dbReference type="Gene3D" id="3.40.80.10">
    <property type="entry name" value="Peptidoglycan recognition protein-like"/>
    <property type="match status" value="1"/>
</dbReference>
<sequence length="704" mass="70602">MSARSVAGKALSYGVTPLLVLSVVLAPAGSALPRSSVLEPTAGQADAPPVAAALPQVGPQAAQVETHDVAENGAVAVAESFQTAAVTWSSEIDAAVPEIRLRARAVDGSWGPWTHVDRATDGADAATSDVVSSSTVYVGDSDAVEIATVDDDATLPDGVQVTTVSSEPTGSAAAQRSGAAPVAGAAAVSAAETPFPTIITREQWGAAPASCAWGSAATLKGGAVHHTVNANDYTSMAEAMQIIRNDQAFHQSGNDWCDIGYNFLVDKWGNVYEGADGSIERALIGAHTGGFNTGTVGVAMVGTYTNVAPSTAQLDGVAKIIAYRLAQYGVDPAGKATFTAASRTAGGRFEAGQSVVLPKVFGHRDTHQTECPGTLAYGKLSYIQSRASQYFGELGTAVERISGADRFATSAAISAATFAPGVKVAYVANGMAFPDALSGGPAAAASGAPMLLVGPTTVPNPVVDELKRLRPERIVVLGGAGVVSADVVTQLKSLTATGQVSRLSGADRFATSAAISTATFAPGVEVAYVANGLAFADALSGAPAAGARKAPVLLISQNAVPGSVSAELRRLRPGRIVVLGGTGSVSAAVAKQLAEYTPSKSVTRAAGADRFATSAAISAATFDPGVPVVYVANGLNFPDGLSGAPAAGAGGGPVLLTVRDSLPAAVAAELERLDPARIVVLGGPGVVSDPVRAALAGYLSEPAP</sequence>
<dbReference type="EMBL" id="CP159290">
    <property type="protein sequence ID" value="XCH30895.1"/>
    <property type="molecule type" value="Genomic_DNA"/>
</dbReference>
<organism evidence="3">
    <name type="scientific">Cellulosimicrobium sp. ES-005</name>
    <dbReference type="NCBI Taxonomy" id="3163031"/>
    <lineage>
        <taxon>Bacteria</taxon>
        <taxon>Bacillati</taxon>
        <taxon>Actinomycetota</taxon>
        <taxon>Actinomycetes</taxon>
        <taxon>Micrococcales</taxon>
        <taxon>Promicromonosporaceae</taxon>
        <taxon>Cellulosimicrobium</taxon>
    </lineage>
</organism>
<dbReference type="GO" id="GO:0009253">
    <property type="term" value="P:peptidoglycan catabolic process"/>
    <property type="evidence" value="ECO:0007669"/>
    <property type="project" value="InterPro"/>
</dbReference>
<dbReference type="SMART" id="SM00644">
    <property type="entry name" value="Ami_2"/>
    <property type="match status" value="1"/>
</dbReference>
<dbReference type="SUPFAM" id="SSF55846">
    <property type="entry name" value="N-acetylmuramoyl-L-alanine amidase-like"/>
    <property type="match status" value="1"/>
</dbReference>
<dbReference type="Pfam" id="PF04122">
    <property type="entry name" value="CW_binding_2"/>
    <property type="match status" value="3"/>
</dbReference>
<gene>
    <name evidence="3" type="ORF">ABRQ22_04190</name>
</gene>
<feature type="domain" description="Peptidoglycan recognition protein family" evidence="2">
    <location>
        <begin position="196"/>
        <end position="343"/>
    </location>
</feature>
<dbReference type="GO" id="GO:0008270">
    <property type="term" value="F:zinc ion binding"/>
    <property type="evidence" value="ECO:0007669"/>
    <property type="project" value="InterPro"/>
</dbReference>
<dbReference type="InterPro" id="IPR006619">
    <property type="entry name" value="PGRP_domain_met/bac"/>
</dbReference>
<dbReference type="InterPro" id="IPR051922">
    <property type="entry name" value="Bact_Sporulation_Assoc"/>
</dbReference>
<dbReference type="AlphaFoldDB" id="A0AAU8G5A1"/>
<dbReference type="GO" id="GO:0008745">
    <property type="term" value="F:N-acetylmuramoyl-L-alanine amidase activity"/>
    <property type="evidence" value="ECO:0007669"/>
    <property type="project" value="InterPro"/>
</dbReference>
<proteinExistence type="predicted"/>
<dbReference type="RefSeq" id="WP_353708691.1">
    <property type="nucleotide sequence ID" value="NZ_CP159290.1"/>
</dbReference>
<protein>
    <submittedName>
        <fullName evidence="3">Cell wall-binding repeat-containing protein</fullName>
    </submittedName>
</protein>
<evidence type="ECO:0000313" key="3">
    <source>
        <dbReference type="EMBL" id="XCH30895.1"/>
    </source>
</evidence>
<dbReference type="Pfam" id="PF01510">
    <property type="entry name" value="Amidase_2"/>
    <property type="match status" value="1"/>
</dbReference>
<dbReference type="InterPro" id="IPR036505">
    <property type="entry name" value="Amidase/PGRP_sf"/>
</dbReference>
<reference evidence="3" key="1">
    <citation type="submission" date="2024-06" db="EMBL/GenBank/DDBJ databases">
        <title>Complete genome sequence of the cellulolytic actinobacterium, Cellulosimicrobium ES-005.</title>
        <authorList>
            <person name="Matthews C.T."/>
            <person name="Underwood K.D."/>
            <person name="Ghanchi K.M."/>
            <person name="Fields S.D."/>
            <person name="Gardner S.G."/>
        </authorList>
    </citation>
    <scope>NUCLEOTIDE SEQUENCE</scope>
    <source>
        <strain evidence="3">ES-005</strain>
    </source>
</reference>
<evidence type="ECO:0000259" key="1">
    <source>
        <dbReference type="SMART" id="SM00644"/>
    </source>
</evidence>
<dbReference type="PANTHER" id="PTHR30032">
    <property type="entry name" value="N-ACETYLMURAMOYL-L-ALANINE AMIDASE-RELATED"/>
    <property type="match status" value="1"/>
</dbReference>
<accession>A0AAU8G5A1</accession>
<dbReference type="PANTHER" id="PTHR30032:SF8">
    <property type="entry name" value="GERMINATION-SPECIFIC N-ACETYLMURAMOYL-L-ALANINE AMIDASE"/>
    <property type="match status" value="1"/>
</dbReference>
<dbReference type="CDD" id="cd06583">
    <property type="entry name" value="PGRP"/>
    <property type="match status" value="1"/>
</dbReference>
<dbReference type="InterPro" id="IPR002502">
    <property type="entry name" value="Amidase_domain"/>
</dbReference>
<dbReference type="InterPro" id="IPR007253">
    <property type="entry name" value="Cell_wall-bd_2"/>
</dbReference>
<dbReference type="Gene3D" id="3.40.50.12090">
    <property type="match status" value="1"/>
</dbReference>
<feature type="domain" description="N-acetylmuramoyl-L-alanine amidase" evidence="1">
    <location>
        <begin position="207"/>
        <end position="373"/>
    </location>
</feature>
<dbReference type="SMART" id="SM00701">
    <property type="entry name" value="PGRP"/>
    <property type="match status" value="1"/>
</dbReference>
<evidence type="ECO:0000259" key="2">
    <source>
        <dbReference type="SMART" id="SM00701"/>
    </source>
</evidence>